<keyword evidence="3" id="KW-1185">Reference proteome</keyword>
<feature type="compositionally biased region" description="Low complexity" evidence="1">
    <location>
        <begin position="49"/>
        <end position="58"/>
    </location>
</feature>
<evidence type="ECO:0000313" key="2">
    <source>
        <dbReference type="EMBL" id="EJK65749.1"/>
    </source>
</evidence>
<reference evidence="2 3" key="1">
    <citation type="journal article" date="2012" name="Genome Biol.">
        <title>Genome and low-iron response of an oceanic diatom adapted to chronic iron limitation.</title>
        <authorList>
            <person name="Lommer M."/>
            <person name="Specht M."/>
            <person name="Roy A.S."/>
            <person name="Kraemer L."/>
            <person name="Andreson R."/>
            <person name="Gutowska M.A."/>
            <person name="Wolf J."/>
            <person name="Bergner S.V."/>
            <person name="Schilhabel M.B."/>
            <person name="Klostermeier U.C."/>
            <person name="Beiko R.G."/>
            <person name="Rosenstiel P."/>
            <person name="Hippler M."/>
            <person name="Laroche J."/>
        </authorList>
    </citation>
    <scope>NUCLEOTIDE SEQUENCE [LARGE SCALE GENOMIC DNA]</scope>
    <source>
        <strain evidence="2 3">CCMP1005</strain>
    </source>
</reference>
<evidence type="ECO:0000256" key="1">
    <source>
        <dbReference type="SAM" id="MobiDB-lite"/>
    </source>
</evidence>
<feature type="region of interest" description="Disordered" evidence="1">
    <location>
        <begin position="134"/>
        <end position="196"/>
    </location>
</feature>
<feature type="compositionally biased region" description="Basic and acidic residues" evidence="1">
    <location>
        <begin position="1"/>
        <end position="19"/>
    </location>
</feature>
<dbReference type="AlphaFoldDB" id="K0SLB3"/>
<accession>K0SLB3</accession>
<evidence type="ECO:0000313" key="3">
    <source>
        <dbReference type="Proteomes" id="UP000266841"/>
    </source>
</evidence>
<gene>
    <name evidence="2" type="ORF">THAOC_13364</name>
</gene>
<feature type="region of interest" description="Disordered" evidence="1">
    <location>
        <begin position="1"/>
        <end position="61"/>
    </location>
</feature>
<proteinExistence type="predicted"/>
<protein>
    <submittedName>
        <fullName evidence="2">Uncharacterized protein</fullName>
    </submittedName>
</protein>
<sequence>MAIRSPSRETLCRLSRPERSSGSIPRALSLGKPGVEAAGGRRRRRSTARARPLARPSTTDAVGGWRWGRGSCRCDASGFGGATVDDIMHLSEPDYKTVLDLYSEGIEATYAVFVRTRNSYYWPSYDGQKNLTKLDSKSKSQPPAWSKSPLGTLREANQGGRTVVDRLNAQRERRKVDEEKRQDSRGQRDTECGALL</sequence>
<feature type="compositionally biased region" description="Basic and acidic residues" evidence="1">
    <location>
        <begin position="168"/>
        <end position="196"/>
    </location>
</feature>
<name>K0SLB3_THAOC</name>
<organism evidence="2 3">
    <name type="scientific">Thalassiosira oceanica</name>
    <name type="common">Marine diatom</name>
    <dbReference type="NCBI Taxonomy" id="159749"/>
    <lineage>
        <taxon>Eukaryota</taxon>
        <taxon>Sar</taxon>
        <taxon>Stramenopiles</taxon>
        <taxon>Ochrophyta</taxon>
        <taxon>Bacillariophyta</taxon>
        <taxon>Coscinodiscophyceae</taxon>
        <taxon>Thalassiosirophycidae</taxon>
        <taxon>Thalassiosirales</taxon>
        <taxon>Thalassiosiraceae</taxon>
        <taxon>Thalassiosira</taxon>
    </lineage>
</organism>
<dbReference type="EMBL" id="AGNL01015512">
    <property type="protein sequence ID" value="EJK65749.1"/>
    <property type="molecule type" value="Genomic_DNA"/>
</dbReference>
<comment type="caution">
    <text evidence="2">The sequence shown here is derived from an EMBL/GenBank/DDBJ whole genome shotgun (WGS) entry which is preliminary data.</text>
</comment>
<dbReference type="Proteomes" id="UP000266841">
    <property type="component" value="Unassembled WGS sequence"/>
</dbReference>